<dbReference type="CDD" id="cd06558">
    <property type="entry name" value="crotonase-like"/>
    <property type="match status" value="1"/>
</dbReference>
<evidence type="ECO:0000256" key="2">
    <source>
        <dbReference type="ARBA" id="ARBA00023239"/>
    </source>
</evidence>
<reference evidence="4 5" key="1">
    <citation type="submission" date="2021-01" db="EMBL/GenBank/DDBJ databases">
        <title>Genomic Encyclopedia of Type Strains, Phase IV (KMG-IV): sequencing the most valuable type-strain genomes for metagenomic binning, comparative biology and taxonomic classification.</title>
        <authorList>
            <person name="Goeker M."/>
        </authorList>
    </citation>
    <scope>NUCLEOTIDE SEQUENCE [LARGE SCALE GENOMIC DNA]</scope>
    <source>
        <strain evidence="4 5">DSM 25879</strain>
    </source>
</reference>
<dbReference type="PANTHER" id="PTHR11941:SF54">
    <property type="entry name" value="ENOYL-COA HYDRATASE, MITOCHONDRIAL"/>
    <property type="match status" value="1"/>
</dbReference>
<evidence type="ECO:0000313" key="5">
    <source>
        <dbReference type="Proteomes" id="UP000737402"/>
    </source>
</evidence>
<keyword evidence="2" id="KW-0456">Lyase</keyword>
<dbReference type="Proteomes" id="UP000737402">
    <property type="component" value="Unassembled WGS sequence"/>
</dbReference>
<comment type="similarity">
    <text evidence="1 3">Belongs to the enoyl-CoA hydratase/isomerase family.</text>
</comment>
<dbReference type="InterPro" id="IPR018376">
    <property type="entry name" value="Enoyl-CoA_hyd/isom_CS"/>
</dbReference>
<dbReference type="Gene3D" id="3.90.226.10">
    <property type="entry name" value="2-enoyl-CoA Hydratase, Chain A, domain 1"/>
    <property type="match status" value="1"/>
</dbReference>
<comment type="caution">
    <text evidence="4">The sequence shown here is derived from an EMBL/GenBank/DDBJ whole genome shotgun (WGS) entry which is preliminary data.</text>
</comment>
<dbReference type="EMBL" id="JAFBED010000005">
    <property type="protein sequence ID" value="MBM7620738.1"/>
    <property type="molecule type" value="Genomic_DNA"/>
</dbReference>
<dbReference type="InterPro" id="IPR001753">
    <property type="entry name" value="Enoyl-CoA_hydra/iso"/>
</dbReference>
<sequence length="259" mass="28376">MNFIQVEVKDHIATVTLNRPDAMNAFNYDMLVELGLVAEELRTNAEVRVVVVTAAGEKAFSVGADLKERRGLTEQQVRRNVYKIGDVFNRIADLPQPTIAAINGYAFGGGMELLLACDFRVTARDVKMGLTETSLAIIPGAGGTQRLPRIIGEAKAMELILTARRFTGIEANGFGLITRLVDESSQVLDVAMELAHEMLKNGPIALQQAKFAIRQGMGVDMQTGLQIERKAYEVIIPTEDRVEALVAFGEKRAPEFKGK</sequence>
<dbReference type="Gene3D" id="1.10.12.10">
    <property type="entry name" value="Lyase 2-enoyl-coa Hydratase, Chain A, domain 2"/>
    <property type="match status" value="1"/>
</dbReference>
<name>A0ABS2P1Y8_9BACI</name>
<dbReference type="SUPFAM" id="SSF52096">
    <property type="entry name" value="ClpP/crotonase"/>
    <property type="match status" value="1"/>
</dbReference>
<dbReference type="PROSITE" id="PS00166">
    <property type="entry name" value="ENOYL_COA_HYDRATASE"/>
    <property type="match status" value="1"/>
</dbReference>
<dbReference type="Pfam" id="PF00378">
    <property type="entry name" value="ECH_1"/>
    <property type="match status" value="1"/>
</dbReference>
<evidence type="ECO:0000256" key="1">
    <source>
        <dbReference type="ARBA" id="ARBA00005254"/>
    </source>
</evidence>
<organism evidence="4 5">
    <name type="scientific">Sutcliffiella tianshenii</name>
    <dbReference type="NCBI Taxonomy" id="1463404"/>
    <lineage>
        <taxon>Bacteria</taxon>
        <taxon>Bacillati</taxon>
        <taxon>Bacillota</taxon>
        <taxon>Bacilli</taxon>
        <taxon>Bacillales</taxon>
        <taxon>Bacillaceae</taxon>
        <taxon>Sutcliffiella</taxon>
    </lineage>
</organism>
<accession>A0ABS2P1Y8</accession>
<dbReference type="PANTHER" id="PTHR11941">
    <property type="entry name" value="ENOYL-COA HYDRATASE-RELATED"/>
    <property type="match status" value="1"/>
</dbReference>
<protein>
    <submittedName>
        <fullName evidence="4">Enoyl-CoA hydratase/carnithine racemase</fullName>
    </submittedName>
</protein>
<proteinExistence type="inferred from homology"/>
<dbReference type="InterPro" id="IPR029045">
    <property type="entry name" value="ClpP/crotonase-like_dom_sf"/>
</dbReference>
<gene>
    <name evidence="4" type="ORF">JOC95_002593</name>
</gene>
<evidence type="ECO:0000256" key="3">
    <source>
        <dbReference type="RuleBase" id="RU003707"/>
    </source>
</evidence>
<dbReference type="InterPro" id="IPR014748">
    <property type="entry name" value="Enoyl-CoA_hydra_C"/>
</dbReference>
<evidence type="ECO:0000313" key="4">
    <source>
        <dbReference type="EMBL" id="MBM7620738.1"/>
    </source>
</evidence>
<dbReference type="RefSeq" id="WP_204416741.1">
    <property type="nucleotide sequence ID" value="NZ_JAFBED010000005.1"/>
</dbReference>
<keyword evidence="5" id="KW-1185">Reference proteome</keyword>